<dbReference type="Gene3D" id="1.10.287.130">
    <property type="match status" value="1"/>
</dbReference>
<comment type="caution">
    <text evidence="9">The sequence shown here is derived from an EMBL/GenBank/DDBJ whole genome shotgun (WGS) entry which is preliminary data.</text>
</comment>
<organism evidence="9 10">
    <name type="scientific">Paramagnetospirillum kuznetsovii</name>
    <dbReference type="NCBI Taxonomy" id="2053833"/>
    <lineage>
        <taxon>Bacteria</taxon>
        <taxon>Pseudomonadati</taxon>
        <taxon>Pseudomonadota</taxon>
        <taxon>Alphaproteobacteria</taxon>
        <taxon>Rhodospirillales</taxon>
        <taxon>Magnetospirillaceae</taxon>
        <taxon>Paramagnetospirillum</taxon>
    </lineage>
</organism>
<keyword evidence="5 9" id="KW-0418">Kinase</keyword>
<dbReference type="SMART" id="SM00388">
    <property type="entry name" value="HisKA"/>
    <property type="match status" value="1"/>
</dbReference>
<evidence type="ECO:0000256" key="1">
    <source>
        <dbReference type="ARBA" id="ARBA00000085"/>
    </source>
</evidence>
<name>A0A364NU46_9PROT</name>
<keyword evidence="6" id="KW-0472">Membrane</keyword>
<dbReference type="PROSITE" id="PS50113">
    <property type="entry name" value="PAC"/>
    <property type="match status" value="1"/>
</dbReference>
<evidence type="ECO:0000256" key="3">
    <source>
        <dbReference type="ARBA" id="ARBA00022553"/>
    </source>
</evidence>
<dbReference type="Pfam" id="PF02518">
    <property type="entry name" value="HATPase_c"/>
    <property type="match status" value="1"/>
</dbReference>
<dbReference type="Gene3D" id="2.10.70.100">
    <property type="match status" value="1"/>
</dbReference>
<dbReference type="SUPFAM" id="SSF55874">
    <property type="entry name" value="ATPase domain of HSP90 chaperone/DNA topoisomerase II/histidine kinase"/>
    <property type="match status" value="1"/>
</dbReference>
<dbReference type="InterPro" id="IPR003661">
    <property type="entry name" value="HisK_dim/P_dom"/>
</dbReference>
<dbReference type="PANTHER" id="PTHR43304:SF1">
    <property type="entry name" value="PAC DOMAIN-CONTAINING PROTEIN"/>
    <property type="match status" value="1"/>
</dbReference>
<keyword evidence="3" id="KW-0597">Phosphoprotein</keyword>
<dbReference type="SMART" id="SM00086">
    <property type="entry name" value="PAC"/>
    <property type="match status" value="1"/>
</dbReference>
<dbReference type="InterPro" id="IPR000700">
    <property type="entry name" value="PAS-assoc_C"/>
</dbReference>
<dbReference type="Pfam" id="PF00512">
    <property type="entry name" value="HisKA"/>
    <property type="match status" value="1"/>
</dbReference>
<evidence type="ECO:0000256" key="6">
    <source>
        <dbReference type="SAM" id="Phobius"/>
    </source>
</evidence>
<keyword evidence="4" id="KW-0808">Transferase</keyword>
<dbReference type="PRINTS" id="PR00344">
    <property type="entry name" value="BCTRLSENSOR"/>
</dbReference>
<dbReference type="Proteomes" id="UP000251075">
    <property type="component" value="Unassembled WGS sequence"/>
</dbReference>
<dbReference type="NCBIfam" id="TIGR00229">
    <property type="entry name" value="sensory_box"/>
    <property type="match status" value="1"/>
</dbReference>
<gene>
    <name evidence="9" type="ORF">CU669_17360</name>
</gene>
<dbReference type="EC" id="2.7.13.3" evidence="2"/>
<feature type="domain" description="PAC" evidence="8">
    <location>
        <begin position="405"/>
        <end position="458"/>
    </location>
</feature>
<dbReference type="SMART" id="SM00387">
    <property type="entry name" value="HATPase_c"/>
    <property type="match status" value="1"/>
</dbReference>
<dbReference type="PROSITE" id="PS50109">
    <property type="entry name" value="HIS_KIN"/>
    <property type="match status" value="1"/>
</dbReference>
<evidence type="ECO:0000256" key="2">
    <source>
        <dbReference type="ARBA" id="ARBA00012438"/>
    </source>
</evidence>
<dbReference type="PANTHER" id="PTHR43304">
    <property type="entry name" value="PHYTOCHROME-LIKE PROTEIN CPH1"/>
    <property type="match status" value="1"/>
</dbReference>
<dbReference type="FunFam" id="3.30.565.10:FF:000006">
    <property type="entry name" value="Sensor histidine kinase WalK"/>
    <property type="match status" value="1"/>
</dbReference>
<evidence type="ECO:0000256" key="5">
    <source>
        <dbReference type="ARBA" id="ARBA00022777"/>
    </source>
</evidence>
<dbReference type="SUPFAM" id="SSF47384">
    <property type="entry name" value="Homodimeric domain of signal transducing histidine kinase"/>
    <property type="match status" value="1"/>
</dbReference>
<dbReference type="Pfam" id="PF08447">
    <property type="entry name" value="PAS_3"/>
    <property type="match status" value="1"/>
</dbReference>
<dbReference type="InterPro" id="IPR052162">
    <property type="entry name" value="Sensor_kinase/Photoreceptor"/>
</dbReference>
<evidence type="ECO:0000313" key="10">
    <source>
        <dbReference type="Proteomes" id="UP000251075"/>
    </source>
</evidence>
<evidence type="ECO:0000313" key="9">
    <source>
        <dbReference type="EMBL" id="RAU20603.1"/>
    </source>
</evidence>
<dbReference type="CDD" id="cd12914">
    <property type="entry name" value="PDC1_DGC_like"/>
    <property type="match status" value="1"/>
</dbReference>
<evidence type="ECO:0000256" key="4">
    <source>
        <dbReference type="ARBA" id="ARBA00022679"/>
    </source>
</evidence>
<comment type="catalytic activity">
    <reaction evidence="1">
        <text>ATP + protein L-histidine = ADP + protein N-phospho-L-histidine.</text>
        <dbReference type="EC" id="2.7.13.3"/>
    </reaction>
</comment>
<dbReference type="InterPro" id="IPR035965">
    <property type="entry name" value="PAS-like_dom_sf"/>
</dbReference>
<sequence>MSMHRGIMTDGLRRWWPLWIWGGVVILVAGWVRATVARDLAEGMEQARLRVQSMADLAAEHIEHLYDSADAAVKVATPLFTRDHDWNRLAADYDGWQLLRDLGRAQHTIPSLFMADQSGRFRMHAGVFPAPDKTIENRQYFQALRATPTDQAYVTEPVVGMILERQTLILARRLDYADGRFAGVIAANVDPRTVVELFETLGVGDRGVVNVQRGDGTILVRHPFREGAVGSKVDNRTVFPAMAEGKVFASNVTVSPLDGVERITSFRRLKHYDLVVLAAIPLDRIMAPWRQQSVRMVSIVAFGIIGLTTLFVLLLRRYHAESETLARLKVSEANLLQAQQVARLGYYIFDFTNDHWESSAILDDIFGIDQSFQRTAMGWLSLVEPGARWRMAEYLNGILNGEHDFDQEYPILRRSDGACRWVAGLGKIECDDSGKPCRLVGTIKDITQRKTAELDLKAKAEELIRSNTELEQFAYVASHDLREPLRMVSSYVDLLQRRYGSQLGEEALEFIGFARDGAKRMDRLVLDLLEYSRIGRITKPMSAIPLGKVFDRAVRALSVKIDEARAEIILPPDPLPSVWGDGDELSRLFQNLIGNAVKYRDPERPPVIRLSVAPADGGWEIKVADNGIGIDPQFFDRIFLIFQRLHRRGEYEGTGIGLAICKKVVEHHGGRIAIESVPGEGSAFSVVLPAVNAHAPQQ</sequence>
<dbReference type="SUPFAM" id="SSF55785">
    <property type="entry name" value="PYP-like sensor domain (PAS domain)"/>
    <property type="match status" value="1"/>
</dbReference>
<dbReference type="GO" id="GO:0000155">
    <property type="term" value="F:phosphorelay sensor kinase activity"/>
    <property type="evidence" value="ECO:0007669"/>
    <property type="project" value="InterPro"/>
</dbReference>
<dbReference type="Pfam" id="PF22588">
    <property type="entry name" value="dCache_1_like"/>
    <property type="match status" value="1"/>
</dbReference>
<feature type="domain" description="Histidine kinase" evidence="7">
    <location>
        <begin position="476"/>
        <end position="692"/>
    </location>
</feature>
<dbReference type="InterPro" id="IPR004358">
    <property type="entry name" value="Sig_transdc_His_kin-like_C"/>
</dbReference>
<keyword evidence="6" id="KW-1133">Transmembrane helix</keyword>
<keyword evidence="6" id="KW-0812">Transmembrane</keyword>
<dbReference type="InterPro" id="IPR000014">
    <property type="entry name" value="PAS"/>
</dbReference>
<dbReference type="Gene3D" id="3.30.450.20">
    <property type="entry name" value="PAS domain"/>
    <property type="match status" value="3"/>
</dbReference>
<dbReference type="Gene3D" id="3.30.565.10">
    <property type="entry name" value="Histidine kinase-like ATPase, C-terminal domain"/>
    <property type="match status" value="1"/>
</dbReference>
<dbReference type="InterPro" id="IPR054327">
    <property type="entry name" value="His-kinase-like_sensor"/>
</dbReference>
<dbReference type="InterPro" id="IPR001610">
    <property type="entry name" value="PAC"/>
</dbReference>
<dbReference type="AlphaFoldDB" id="A0A364NU46"/>
<dbReference type="EMBL" id="PGTO01000019">
    <property type="protein sequence ID" value="RAU20603.1"/>
    <property type="molecule type" value="Genomic_DNA"/>
</dbReference>
<dbReference type="InterPro" id="IPR005467">
    <property type="entry name" value="His_kinase_dom"/>
</dbReference>
<dbReference type="CDD" id="cd00082">
    <property type="entry name" value="HisKA"/>
    <property type="match status" value="1"/>
</dbReference>
<feature type="transmembrane region" description="Helical" evidence="6">
    <location>
        <begin position="296"/>
        <end position="315"/>
    </location>
</feature>
<keyword evidence="10" id="KW-1185">Reference proteome</keyword>
<dbReference type="InterPro" id="IPR003594">
    <property type="entry name" value="HATPase_dom"/>
</dbReference>
<evidence type="ECO:0000259" key="8">
    <source>
        <dbReference type="PROSITE" id="PS50113"/>
    </source>
</evidence>
<accession>A0A364NU46</accession>
<proteinExistence type="predicted"/>
<dbReference type="InterPro" id="IPR036890">
    <property type="entry name" value="HATPase_C_sf"/>
</dbReference>
<dbReference type="CDD" id="cd12915">
    <property type="entry name" value="PDC2_DGC_like"/>
    <property type="match status" value="1"/>
</dbReference>
<protein>
    <recommendedName>
        <fullName evidence="2">histidine kinase</fullName>
        <ecNumber evidence="2">2.7.13.3</ecNumber>
    </recommendedName>
</protein>
<dbReference type="OrthoDB" id="7320128at2"/>
<evidence type="ECO:0000259" key="7">
    <source>
        <dbReference type="PROSITE" id="PS50109"/>
    </source>
</evidence>
<dbReference type="InterPro" id="IPR036097">
    <property type="entry name" value="HisK_dim/P_sf"/>
</dbReference>
<reference evidence="9 10" key="1">
    <citation type="submission" date="2017-11" db="EMBL/GenBank/DDBJ databases">
        <title>Draft genome sequence of magnetotactic bacterium Magnetospirillum kuznetsovii LBB-42.</title>
        <authorList>
            <person name="Grouzdev D.S."/>
            <person name="Rysina M.S."/>
            <person name="Baslerov R.V."/>
            <person name="Koziaeva V."/>
        </authorList>
    </citation>
    <scope>NUCLEOTIDE SEQUENCE [LARGE SCALE GENOMIC DNA]</scope>
    <source>
        <strain evidence="9 10">LBB-42</strain>
    </source>
</reference>
<dbReference type="InterPro" id="IPR013655">
    <property type="entry name" value="PAS_fold_3"/>
</dbReference>